<evidence type="ECO:0000313" key="3">
    <source>
        <dbReference type="Proteomes" id="UP001595975"/>
    </source>
</evidence>
<reference evidence="3" key="1">
    <citation type="journal article" date="2019" name="Int. J. Syst. Evol. Microbiol.">
        <title>The Global Catalogue of Microorganisms (GCM) 10K type strain sequencing project: providing services to taxonomists for standard genome sequencing and annotation.</title>
        <authorList>
            <consortium name="The Broad Institute Genomics Platform"/>
            <consortium name="The Broad Institute Genome Sequencing Center for Infectious Disease"/>
            <person name="Wu L."/>
            <person name="Ma J."/>
        </authorList>
    </citation>
    <scope>NUCLEOTIDE SEQUENCE [LARGE SCALE GENOMIC DNA]</scope>
    <source>
        <strain evidence="3">CGMCC 4.1437</strain>
    </source>
</reference>
<sequence>MTGDREAWTIEIEPEVRAWLRTCSIAEYRAAERAADRLADEGELLPFPLASHLGGPLRELRIGPMRITYWLAPARWAVLLTVFRKTRNRESDEVGRAHRAQKLCEAEHAPAAGHQVYDRDEEER</sequence>
<dbReference type="Pfam" id="PF05973">
    <property type="entry name" value="Gp49"/>
    <property type="match status" value="1"/>
</dbReference>
<gene>
    <name evidence="2" type="ORF">ACFP3U_25120</name>
</gene>
<protein>
    <submittedName>
        <fullName evidence="2">Type II toxin-antitoxin system RelE/ParE family toxin</fullName>
    </submittedName>
</protein>
<dbReference type="InterPro" id="IPR009241">
    <property type="entry name" value="HigB-like"/>
</dbReference>
<name>A0ABW0X939_9ACTN</name>
<dbReference type="EMBL" id="JBHSOF010000037">
    <property type="protein sequence ID" value="MFC5666243.1"/>
    <property type="molecule type" value="Genomic_DNA"/>
</dbReference>
<organism evidence="2 3">
    <name type="scientific">Kitasatospora misakiensis</name>
    <dbReference type="NCBI Taxonomy" id="67330"/>
    <lineage>
        <taxon>Bacteria</taxon>
        <taxon>Bacillati</taxon>
        <taxon>Actinomycetota</taxon>
        <taxon>Actinomycetes</taxon>
        <taxon>Kitasatosporales</taxon>
        <taxon>Streptomycetaceae</taxon>
        <taxon>Kitasatospora</taxon>
    </lineage>
</organism>
<keyword evidence="3" id="KW-1185">Reference proteome</keyword>
<dbReference type="Proteomes" id="UP001595975">
    <property type="component" value="Unassembled WGS sequence"/>
</dbReference>
<evidence type="ECO:0000313" key="2">
    <source>
        <dbReference type="EMBL" id="MFC5666243.1"/>
    </source>
</evidence>
<feature type="region of interest" description="Disordered" evidence="1">
    <location>
        <begin position="89"/>
        <end position="124"/>
    </location>
</feature>
<feature type="compositionally biased region" description="Basic and acidic residues" evidence="1">
    <location>
        <begin position="89"/>
        <end position="108"/>
    </location>
</feature>
<proteinExistence type="predicted"/>
<dbReference type="RefSeq" id="WP_380227912.1">
    <property type="nucleotide sequence ID" value="NZ_JBHSOF010000037.1"/>
</dbReference>
<comment type="caution">
    <text evidence="2">The sequence shown here is derived from an EMBL/GenBank/DDBJ whole genome shotgun (WGS) entry which is preliminary data.</text>
</comment>
<evidence type="ECO:0000256" key="1">
    <source>
        <dbReference type="SAM" id="MobiDB-lite"/>
    </source>
</evidence>
<accession>A0ABW0X939</accession>